<name>A0A179S2Z1_9HYPH</name>
<dbReference type="EMBL" id="LWHQ01000047">
    <property type="protein sequence ID" value="OAS20139.1"/>
    <property type="molecule type" value="Genomic_DNA"/>
</dbReference>
<dbReference type="STRING" id="427683.A5481_23870"/>
<evidence type="ECO:0000259" key="5">
    <source>
        <dbReference type="Pfam" id="PF00389"/>
    </source>
</evidence>
<dbReference type="PANTHER" id="PTHR43333">
    <property type="entry name" value="2-HACID_DH_C DOMAIN-CONTAINING PROTEIN"/>
    <property type="match status" value="1"/>
</dbReference>
<evidence type="ECO:0000256" key="1">
    <source>
        <dbReference type="ARBA" id="ARBA00005854"/>
    </source>
</evidence>
<dbReference type="PANTHER" id="PTHR43333:SF1">
    <property type="entry name" value="D-ISOMER SPECIFIC 2-HYDROXYACID DEHYDROGENASE NAD-BINDING DOMAIN-CONTAINING PROTEIN"/>
    <property type="match status" value="1"/>
</dbReference>
<dbReference type="RefSeq" id="WP_048434919.1">
    <property type="nucleotide sequence ID" value="NZ_LWHQ01000047.1"/>
</dbReference>
<accession>A0A179S2Z1</accession>
<dbReference type="PROSITE" id="PS00671">
    <property type="entry name" value="D_2_HYDROXYACID_DH_3"/>
    <property type="match status" value="1"/>
</dbReference>
<comment type="similarity">
    <text evidence="1 4">Belongs to the D-isomer specific 2-hydroxyacid dehydrogenase family.</text>
</comment>
<dbReference type="InterPro" id="IPR029753">
    <property type="entry name" value="D-isomer_DH_CS"/>
</dbReference>
<evidence type="ECO:0000256" key="4">
    <source>
        <dbReference type="RuleBase" id="RU003719"/>
    </source>
</evidence>
<gene>
    <name evidence="7" type="ORF">A5481_23870</name>
</gene>
<feature type="domain" description="D-isomer specific 2-hydroxyacid dehydrogenase NAD-binding" evidence="6">
    <location>
        <begin position="109"/>
        <end position="289"/>
    </location>
</feature>
<dbReference type="InterPro" id="IPR006139">
    <property type="entry name" value="D-isomer_2_OHA_DH_cat_dom"/>
</dbReference>
<dbReference type="GO" id="GO:0051287">
    <property type="term" value="F:NAD binding"/>
    <property type="evidence" value="ECO:0007669"/>
    <property type="project" value="InterPro"/>
</dbReference>
<organism evidence="7 8">
    <name type="scientific">Methylobacterium platani</name>
    <dbReference type="NCBI Taxonomy" id="427683"/>
    <lineage>
        <taxon>Bacteria</taxon>
        <taxon>Pseudomonadati</taxon>
        <taxon>Pseudomonadota</taxon>
        <taxon>Alphaproteobacteria</taxon>
        <taxon>Hyphomicrobiales</taxon>
        <taxon>Methylobacteriaceae</taxon>
        <taxon>Methylobacterium</taxon>
    </lineage>
</organism>
<dbReference type="Pfam" id="PF02826">
    <property type="entry name" value="2-Hacid_dh_C"/>
    <property type="match status" value="1"/>
</dbReference>
<dbReference type="SUPFAM" id="SSF52283">
    <property type="entry name" value="Formate/glycerate dehydrogenase catalytic domain-like"/>
    <property type="match status" value="1"/>
</dbReference>
<dbReference type="CDD" id="cd05300">
    <property type="entry name" value="2-Hacid_dh_1"/>
    <property type="match status" value="1"/>
</dbReference>
<feature type="domain" description="D-isomer specific 2-hydroxyacid dehydrogenase catalytic" evidence="5">
    <location>
        <begin position="40"/>
        <end position="320"/>
    </location>
</feature>
<dbReference type="Gene3D" id="3.40.50.720">
    <property type="entry name" value="NAD(P)-binding Rossmann-like Domain"/>
    <property type="match status" value="2"/>
</dbReference>
<evidence type="ECO:0000313" key="8">
    <source>
        <dbReference type="Proteomes" id="UP000078316"/>
    </source>
</evidence>
<dbReference type="SUPFAM" id="SSF51735">
    <property type="entry name" value="NAD(P)-binding Rossmann-fold domains"/>
    <property type="match status" value="1"/>
</dbReference>
<dbReference type="FunFam" id="3.40.50.720:FF:000203">
    <property type="entry name" value="D-3-phosphoglycerate dehydrogenase (SerA)"/>
    <property type="match status" value="1"/>
</dbReference>
<dbReference type="GO" id="GO:0016616">
    <property type="term" value="F:oxidoreductase activity, acting on the CH-OH group of donors, NAD or NADP as acceptor"/>
    <property type="evidence" value="ECO:0007669"/>
    <property type="project" value="InterPro"/>
</dbReference>
<evidence type="ECO:0000256" key="3">
    <source>
        <dbReference type="ARBA" id="ARBA00023027"/>
    </source>
</evidence>
<dbReference type="OrthoDB" id="9793626at2"/>
<keyword evidence="3" id="KW-0520">NAD</keyword>
<reference evidence="7 8" key="1">
    <citation type="submission" date="2016-04" db="EMBL/GenBank/DDBJ databases">
        <authorList>
            <person name="Evans L.H."/>
            <person name="Alamgir A."/>
            <person name="Owens N."/>
            <person name="Weber N.D."/>
            <person name="Virtaneva K."/>
            <person name="Barbian K."/>
            <person name="Babar A."/>
            <person name="Rosenke K."/>
        </authorList>
    </citation>
    <scope>NUCLEOTIDE SEQUENCE [LARGE SCALE GENOMIC DNA]</scope>
    <source>
        <strain evidence="7 8">PMB02</strain>
    </source>
</reference>
<dbReference type="Pfam" id="PF00389">
    <property type="entry name" value="2-Hacid_dh"/>
    <property type="match status" value="1"/>
</dbReference>
<sequence length="321" mass="34606">MTAPALSGPIVLAHAAYRLGDAYAAKGAPQPFVEVRDLPALEEAVAEAEVLVVSGLWRHSLLERAPRLRFIQSVSAGTDQFPKDALRERGIRLASAQGGNERAVAEHALALMLGLTRHLPEALRNQAAATWRPMIADPALRERELGGRTLLVVGLGRIGTRIARLARAFDMRVIGLRRRPLEPGDPVEAIFSPDRLHEALGEADVVALSCPLTPQTEGLIDGAALAAMRPDALLINVARGRVVDQDALARALTEGRIAGAGLDCFHDEPLPAEAPFWRMPNVIVTPHSAGETDLYEGRVIDLLVENLGRLRRGEEVVNPVV</sequence>
<evidence type="ECO:0000313" key="7">
    <source>
        <dbReference type="EMBL" id="OAS20139.1"/>
    </source>
</evidence>
<dbReference type="InterPro" id="IPR036291">
    <property type="entry name" value="NAD(P)-bd_dom_sf"/>
</dbReference>
<protein>
    <submittedName>
        <fullName evidence="7">Hydroxyacid dehydrogenase</fullName>
    </submittedName>
</protein>
<dbReference type="AlphaFoldDB" id="A0A179S2Z1"/>
<keyword evidence="2 4" id="KW-0560">Oxidoreductase</keyword>
<dbReference type="InterPro" id="IPR006140">
    <property type="entry name" value="D-isomer_DH_NAD-bd"/>
</dbReference>
<dbReference type="Proteomes" id="UP000078316">
    <property type="component" value="Unassembled WGS sequence"/>
</dbReference>
<evidence type="ECO:0000256" key="2">
    <source>
        <dbReference type="ARBA" id="ARBA00023002"/>
    </source>
</evidence>
<comment type="caution">
    <text evidence="7">The sequence shown here is derived from an EMBL/GenBank/DDBJ whole genome shotgun (WGS) entry which is preliminary data.</text>
</comment>
<proteinExistence type="inferred from homology"/>
<evidence type="ECO:0000259" key="6">
    <source>
        <dbReference type="Pfam" id="PF02826"/>
    </source>
</evidence>